<evidence type="ECO:0000256" key="1">
    <source>
        <dbReference type="SAM" id="MobiDB-lite"/>
    </source>
</evidence>
<proteinExistence type="predicted"/>
<dbReference type="AlphaFoldDB" id="A0A7U9DNN3"/>
<name>A0A7U9DNN3_STRLI</name>
<feature type="compositionally biased region" description="Basic and acidic residues" evidence="1">
    <location>
        <begin position="110"/>
        <end position="120"/>
    </location>
</feature>
<protein>
    <submittedName>
        <fullName evidence="2">Uncharacterized protein</fullName>
    </submittedName>
</protein>
<feature type="region of interest" description="Disordered" evidence="1">
    <location>
        <begin position="1"/>
        <end position="41"/>
    </location>
</feature>
<gene>
    <name evidence="2" type="ORF">SLI_1560</name>
</gene>
<dbReference type="EMBL" id="CM001889">
    <property type="protein sequence ID" value="EOY46277.1"/>
    <property type="molecule type" value="Genomic_DNA"/>
</dbReference>
<evidence type="ECO:0000313" key="3">
    <source>
        <dbReference type="Proteomes" id="UP000014062"/>
    </source>
</evidence>
<feature type="compositionally biased region" description="Basic and acidic residues" evidence="1">
    <location>
        <begin position="21"/>
        <end position="41"/>
    </location>
</feature>
<sequence length="296" mass="31066">MARGAAGAGAALTGRAAQRSGGEEDALRGGRADQRQIRGEALDRVRQRVRVGGRRVPAVFGPPAFRIGNLPVPAQSDRRQGVHEGRDERGGRGRGVHALGTEHAAGGGEFGHHGDDGRHLRRPEEVQGCLAEPCGGPAGIESRRPEFLSPGCRAVGFDDGAASAGEPAPVQYVLLEGQYGRVLHLEDVHPGRPVEPEGTGVEAGAEQHHLAAARTGRGESVVVEEAGAYHLPVGQQALQRSVTGRAPVEPGRVEEVGGPRVADDRRGPEALRRVCGGRPERRAGNAVRGCGGRRER</sequence>
<feature type="compositionally biased region" description="Low complexity" evidence="1">
    <location>
        <begin position="1"/>
        <end position="17"/>
    </location>
</feature>
<dbReference type="Proteomes" id="UP000014062">
    <property type="component" value="Chromosome"/>
</dbReference>
<feature type="compositionally biased region" description="Basic and acidic residues" evidence="1">
    <location>
        <begin position="251"/>
        <end position="283"/>
    </location>
</feature>
<reference evidence="3" key="1">
    <citation type="journal article" date="2013" name="Genome Biol. Evol.">
        <title>The genome sequence of Streptomyces lividans 66 reveals a novel tRNA-dependent peptide biosynthetic system within a metal-related genomic island.</title>
        <authorList>
            <person name="Cruz-Morales P."/>
            <person name="Vijgenboom E."/>
            <person name="Iruegas-Bocardo F."/>
            <person name="Girard G."/>
            <person name="Yanez-Guerra L.A."/>
            <person name="Ramos-Aboites H.E."/>
            <person name="Pernodet J.L."/>
            <person name="Anne J."/>
            <person name="van Wezel G.P."/>
            <person name="Barona-Gomez F."/>
        </authorList>
    </citation>
    <scope>NUCLEOTIDE SEQUENCE [LARGE SCALE GENOMIC DNA]</scope>
    <source>
        <strain evidence="3">1326</strain>
    </source>
</reference>
<feature type="compositionally biased region" description="Basic and acidic residues" evidence="1">
    <location>
        <begin position="76"/>
        <end position="91"/>
    </location>
</feature>
<accession>A0A7U9DNN3</accession>
<organism evidence="2 3">
    <name type="scientific">Streptomyces lividans 1326</name>
    <dbReference type="NCBI Taxonomy" id="1200984"/>
    <lineage>
        <taxon>Bacteria</taxon>
        <taxon>Bacillati</taxon>
        <taxon>Actinomycetota</taxon>
        <taxon>Actinomycetes</taxon>
        <taxon>Kitasatosporales</taxon>
        <taxon>Streptomycetaceae</taxon>
        <taxon>Streptomyces</taxon>
    </lineage>
</organism>
<evidence type="ECO:0000313" key="2">
    <source>
        <dbReference type="EMBL" id="EOY46277.1"/>
    </source>
</evidence>
<feature type="region of interest" description="Disordered" evidence="1">
    <location>
        <begin position="240"/>
        <end position="296"/>
    </location>
</feature>
<feature type="region of interest" description="Disordered" evidence="1">
    <location>
        <begin position="57"/>
        <end position="120"/>
    </location>
</feature>